<feature type="region of interest" description="Disordered" evidence="1">
    <location>
        <begin position="182"/>
        <end position="331"/>
    </location>
</feature>
<name>A0A6A3IXZ0_9STRA</name>
<feature type="compositionally biased region" description="Basic residues" evidence="1">
    <location>
        <begin position="123"/>
        <end position="132"/>
    </location>
</feature>
<accession>A0A6A3IXZ0</accession>
<evidence type="ECO:0000256" key="1">
    <source>
        <dbReference type="SAM" id="MobiDB-lite"/>
    </source>
</evidence>
<feature type="compositionally biased region" description="Basic residues" evidence="1">
    <location>
        <begin position="235"/>
        <end position="249"/>
    </location>
</feature>
<sequence>MPRKAKKTKFDEEAENLAALLSSGNDEDAVVAGQTDFWKDFRARVDENDAAIGLEALDHVAMAILQSDESATLSGTVLLLPPPDAMQTGVAPYHVLFNFEAASPPVSSKRPAVRSAGKSKAPPAKKQRKAPKKVIYSFNLPGSTPAQVKLDLAAIVQVATSRGLAPFRIAYAWGEDDSDFEDDGEYTALAPTPSLQMLNTSDEDSDEGELSHTGLTEDSEASDGEGGGATPVTKAGKKKAGASKSKKGSSHVGKSSGGKSSGSKTSSRKSGDGKAGGGSKAESGDDGGGKKAAPSPSRSGSSTPEDKPPTVKVESKSSNTGGSQVPAAAEP</sequence>
<feature type="region of interest" description="Disordered" evidence="1">
    <location>
        <begin position="105"/>
        <end position="132"/>
    </location>
</feature>
<organism evidence="2 3">
    <name type="scientific">Phytophthora rubi</name>
    <dbReference type="NCBI Taxonomy" id="129364"/>
    <lineage>
        <taxon>Eukaryota</taxon>
        <taxon>Sar</taxon>
        <taxon>Stramenopiles</taxon>
        <taxon>Oomycota</taxon>
        <taxon>Peronosporomycetes</taxon>
        <taxon>Peronosporales</taxon>
        <taxon>Peronosporaceae</taxon>
        <taxon>Phytophthora</taxon>
    </lineage>
</organism>
<dbReference type="OrthoDB" id="138404at2759"/>
<feature type="compositionally biased region" description="Basic and acidic residues" evidence="1">
    <location>
        <begin position="304"/>
        <end position="315"/>
    </location>
</feature>
<dbReference type="AlphaFoldDB" id="A0A6A3IXZ0"/>
<reference evidence="2 3" key="1">
    <citation type="submission" date="2018-09" db="EMBL/GenBank/DDBJ databases">
        <title>Genomic investigation of the strawberry pathogen Phytophthora fragariae indicates pathogenicity is determined by transcriptional variation in three key races.</title>
        <authorList>
            <person name="Adams T.M."/>
            <person name="Armitage A.D."/>
            <person name="Sobczyk M.K."/>
            <person name="Bates H.J."/>
            <person name="Dunwell J.M."/>
            <person name="Nellist C.F."/>
            <person name="Harrison R.J."/>
        </authorList>
    </citation>
    <scope>NUCLEOTIDE SEQUENCE [LARGE SCALE GENOMIC DNA]</scope>
    <source>
        <strain evidence="2 3">SCRP324</strain>
    </source>
</reference>
<protein>
    <submittedName>
        <fullName evidence="2">Uncharacterized protein</fullName>
    </submittedName>
</protein>
<comment type="caution">
    <text evidence="2">The sequence shown here is derived from an EMBL/GenBank/DDBJ whole genome shotgun (WGS) entry which is preliminary data.</text>
</comment>
<evidence type="ECO:0000313" key="2">
    <source>
        <dbReference type="EMBL" id="KAE8985155.1"/>
    </source>
</evidence>
<evidence type="ECO:0000313" key="3">
    <source>
        <dbReference type="Proteomes" id="UP000435112"/>
    </source>
</evidence>
<dbReference type="EMBL" id="QXFU01002485">
    <property type="protein sequence ID" value="KAE8985155.1"/>
    <property type="molecule type" value="Genomic_DNA"/>
</dbReference>
<dbReference type="Proteomes" id="UP000435112">
    <property type="component" value="Unassembled WGS sequence"/>
</dbReference>
<proteinExistence type="predicted"/>
<gene>
    <name evidence="2" type="ORF">PR002_g22723</name>
</gene>